<evidence type="ECO:0000313" key="9">
    <source>
        <dbReference type="EMBL" id="KAF4365508.1"/>
    </source>
</evidence>
<feature type="compositionally biased region" description="Basic and acidic residues" evidence="7">
    <location>
        <begin position="1218"/>
        <end position="1232"/>
    </location>
</feature>
<feature type="compositionally biased region" description="Acidic residues" evidence="7">
    <location>
        <begin position="803"/>
        <end position="822"/>
    </location>
</feature>
<dbReference type="InterPro" id="IPR013083">
    <property type="entry name" value="Znf_RING/FYVE/PHD"/>
</dbReference>
<dbReference type="GO" id="GO:0008234">
    <property type="term" value="F:cysteine-type peptidase activity"/>
    <property type="evidence" value="ECO:0007669"/>
    <property type="project" value="InterPro"/>
</dbReference>
<keyword evidence="2" id="KW-0645">Protease</keyword>
<keyword evidence="3" id="KW-0479">Metal-binding</keyword>
<keyword evidence="6" id="KW-0862">Zinc</keyword>
<feature type="compositionally biased region" description="Polar residues" evidence="7">
    <location>
        <begin position="1202"/>
        <end position="1217"/>
    </location>
</feature>
<dbReference type="EMBL" id="JAATIQ010000272">
    <property type="protein sequence ID" value="KAF4365508.1"/>
    <property type="molecule type" value="Genomic_DNA"/>
</dbReference>
<evidence type="ECO:0000256" key="6">
    <source>
        <dbReference type="ARBA" id="ARBA00022833"/>
    </source>
</evidence>
<dbReference type="GO" id="GO:0008270">
    <property type="term" value="F:zinc ion binding"/>
    <property type="evidence" value="ECO:0007669"/>
    <property type="project" value="UniProtKB-KW"/>
</dbReference>
<comment type="similarity">
    <text evidence="1">Belongs to the peptidase C48 family.</text>
</comment>
<evidence type="ECO:0000256" key="1">
    <source>
        <dbReference type="ARBA" id="ARBA00005234"/>
    </source>
</evidence>
<dbReference type="Proteomes" id="UP000583929">
    <property type="component" value="Unassembled WGS sequence"/>
</dbReference>
<accession>A0A7J6F4G3</accession>
<organism evidence="9 10">
    <name type="scientific">Cannabis sativa</name>
    <name type="common">Hemp</name>
    <name type="synonym">Marijuana</name>
    <dbReference type="NCBI Taxonomy" id="3483"/>
    <lineage>
        <taxon>Eukaryota</taxon>
        <taxon>Viridiplantae</taxon>
        <taxon>Streptophyta</taxon>
        <taxon>Embryophyta</taxon>
        <taxon>Tracheophyta</taxon>
        <taxon>Spermatophyta</taxon>
        <taxon>Magnoliopsida</taxon>
        <taxon>eudicotyledons</taxon>
        <taxon>Gunneridae</taxon>
        <taxon>Pentapetalae</taxon>
        <taxon>rosids</taxon>
        <taxon>fabids</taxon>
        <taxon>Rosales</taxon>
        <taxon>Cannabaceae</taxon>
        <taxon>Cannabis</taxon>
    </lineage>
</organism>
<feature type="region of interest" description="Disordered" evidence="7">
    <location>
        <begin position="311"/>
        <end position="330"/>
    </location>
</feature>
<evidence type="ECO:0000256" key="3">
    <source>
        <dbReference type="ARBA" id="ARBA00022723"/>
    </source>
</evidence>
<protein>
    <recommendedName>
        <fullName evidence="8">Ubiquitin-like protease family profile domain-containing protein</fullName>
    </recommendedName>
</protein>
<dbReference type="PROSITE" id="PS50600">
    <property type="entry name" value="ULP_PROTEASE"/>
    <property type="match status" value="1"/>
</dbReference>
<dbReference type="InterPro" id="IPR058352">
    <property type="entry name" value="DUF8039"/>
</dbReference>
<feature type="region of interest" description="Disordered" evidence="7">
    <location>
        <begin position="1193"/>
        <end position="1234"/>
    </location>
</feature>
<feature type="compositionally biased region" description="Acidic residues" evidence="7">
    <location>
        <begin position="1263"/>
        <end position="1283"/>
    </location>
</feature>
<feature type="region of interest" description="Disordered" evidence="7">
    <location>
        <begin position="722"/>
        <end position="769"/>
    </location>
</feature>
<evidence type="ECO:0000256" key="4">
    <source>
        <dbReference type="ARBA" id="ARBA00022771"/>
    </source>
</evidence>
<feature type="domain" description="Ubiquitin-like protease family profile" evidence="8">
    <location>
        <begin position="1784"/>
        <end position="1937"/>
    </location>
</feature>
<keyword evidence="5" id="KW-0378">Hydrolase</keyword>
<dbReference type="Pfam" id="PF26133">
    <property type="entry name" value="DUF8039"/>
    <property type="match status" value="1"/>
</dbReference>
<dbReference type="Pfam" id="PF02902">
    <property type="entry name" value="Peptidase_C48"/>
    <property type="match status" value="1"/>
</dbReference>
<gene>
    <name evidence="9" type="ORF">G4B88_025687</name>
</gene>
<dbReference type="GO" id="GO:0006508">
    <property type="term" value="P:proteolysis"/>
    <property type="evidence" value="ECO:0007669"/>
    <property type="project" value="UniProtKB-KW"/>
</dbReference>
<comment type="caution">
    <text evidence="9">The sequence shown here is derived from an EMBL/GenBank/DDBJ whole genome shotgun (WGS) entry which is preliminary data.</text>
</comment>
<sequence length="1978" mass="226034">MGSHCHTKEKVCEICGSNNPRSEYLLVTCSVCNTTCEHIYCMRRKLKKVPKDWVCESCLTSSDSIMMKSRETDAAVTSSFQKDEAVRRAMSNEKISNSQQKPVENVIGPARNKFASTLGAIVRRTVNINHNSWAKVPMAEKNKFWRIVEENFEIDLKVRKKILQMGGRYWRNFKANLTKRWIEKHRHTHPRKLRHPPRGYISVIRKIDWDKFVKVRLSPEWAEKRKKMQAVRAKLPYNHNMFRGGYMSKKEQLMKEQDDQITEIDRAELWTLGRTNKKGELSEGKWPPEGSNDEKSGAVRGMGVGVMSNQFFDTPTPMSKKGKAKETSNNTSVDKILRVNCSVCNTTREHVYCMRRKVKNEVSKDWVCESCRISSDSILIESGEEDAVVTSSFQEDEAVTIAMTSDQFSNPVETGKVKLDSHEEVVKLSSGTTGTILSTNINHTDDDPEEMDDAEGFDNDENMSGDEEVENYVAGRGPTLMREVFNARSEGIRTLIVFNEFGQVIGPARTKFVSTLGSIVRRTINIKHESWAKVPISEKNKVWKIVEETFEIDPKARKKILKMGRRYWKNFKANLTKCWIEKHRNTKPDKLRHPPRGYISVIRKIDWDNFVKVRLSPEWAEKRKKMQALRAKHSHNHNMSRGGYISKEEQLMKECDGQITEIDRAELWTLGRTNKKGELSVEAASVKAKIDHYRQLQTEGKWTPEGSNDLLTMAIGTPENRGHVRGVGVGVTPTQYFDTPTPMSRKGKAKETSNNTRVDEALTRDTTNEQVSNLQKNVMLEPHEEAVNLNESKDDNDHPFPEDGGEEMDDAEGFDNDENASGDEEIKNYVAGRGPTLMREVFKARSEGIRTPIVFNEFGQVVGPARTKFISTLGSIVRRTVNIKHDSWAKVPISEKNKLWKIVEETFEIDPKARKKILQKSGKYWKNFKTNLTNCWIEKHRYTKPDKLRHPPRGYISVIRKIDWDNFVKVRLSPEWAEKRKKMQALRAKHSHNHNMSRGGYISKEEQLMKECDGQITEIDRAELWTLGRTNKKGELSVEAASVKANIDHFKRLQTEGKWKPEGSNDLLTMAIGTPENRGHVRGVGVGVTPTQYFDTPTPVSRKGKAKEALENSKVEALRREFEEKFRQQEEFFKQQQEEFLRRQEAMMKAFMESARGSSSHAVTPELDTTQPTCDRVCESCLTGGDSILKESAKKDRAVTRAMSNKQFSGTRGTRSSTFKEPKGGKTKDVPQLDHSISNVIEGDHSSSPPDIWRIMDQPDDEIDEDEEVEDIISDDPNEEEENSSTTKGVVKLAKIIADKLNGIKRHLKFNKKGKSIGTPNRELQCYLGMQAKTMVPITIDHWRHVPAAILDNLWKDVNEAFYLNDGMRKEILSSVSIKWRHFKTSLNRKFVAPYLENPELLKAKPHALEKPPPLYKGITEKTWKQFVSIRATKEFQEYRKKQQERRAGIKSPHGLSSRSYNEIEADLDNPLEKRKAGGLVEIGKNDVLTQALGSSKHPRRVRSQSQGVSQIDCFPKPTEGVRESQEQHGGVYFQDFDKLQQSFDEKLKSREVESKKERDMFLAKFAELSSQIATLQENLTGHSSTSMPTTSPIYETPTPMEGVGEFCTPMNIETTKETQKCKLLGKKDGDVVAVGEVIAKQGNIHGKPLGKGNYCVVVNECLDKNAEIPIPNGNEKTLVAHVVNSSVAWPSHLIIHGDEEISRKRAKKNEKNVSLPIALMTQEKTHPSIQLPNQIDTTPLISKIPNELPKYLRILFRSIKYMEAGLIFQVQMDAELLGHPHILCISQEDIIRFGLMEKVGVPCISFYIRVLYSELANKDINHFIGFLEPSFSSNVGAIEVERARLISIRLDKSIQGQFWLLPYHLRYHWTLIIIDKDHQICYFLDALGNPPPEDLKLLMSMVFDKNGGAKWRTIECPRQSSTAKCGFYVLKMMKDFVTNEAPIRWLNFHCSEKNPYTLEEINEVRDEWAFNLIEWMP</sequence>
<dbReference type="InterPro" id="IPR011011">
    <property type="entry name" value="Znf_FYVE_PHD"/>
</dbReference>
<evidence type="ECO:0000256" key="5">
    <source>
        <dbReference type="ARBA" id="ARBA00022801"/>
    </source>
</evidence>
<feature type="compositionally biased region" description="Polar residues" evidence="7">
    <location>
        <begin position="732"/>
        <end position="742"/>
    </location>
</feature>
<evidence type="ECO:0000259" key="8">
    <source>
        <dbReference type="PROSITE" id="PS50600"/>
    </source>
</evidence>
<keyword evidence="4" id="KW-0863">Zinc-finger</keyword>
<feature type="compositionally biased region" description="Basic and acidic residues" evidence="7">
    <location>
        <begin position="788"/>
        <end position="801"/>
    </location>
</feature>
<evidence type="ECO:0000256" key="2">
    <source>
        <dbReference type="ARBA" id="ARBA00022670"/>
    </source>
</evidence>
<evidence type="ECO:0000313" key="10">
    <source>
        <dbReference type="Proteomes" id="UP000583929"/>
    </source>
</evidence>
<dbReference type="Gene3D" id="3.40.395.10">
    <property type="entry name" value="Adenoviral Proteinase, Chain A"/>
    <property type="match status" value="1"/>
</dbReference>
<dbReference type="SUPFAM" id="SSF57903">
    <property type="entry name" value="FYVE/PHD zinc finger"/>
    <property type="match status" value="2"/>
</dbReference>
<dbReference type="PANTHER" id="PTHR33018:SF31">
    <property type="entry name" value="TRANSPOSASE, PTTA_EN_SPM, PLANT"/>
    <property type="match status" value="1"/>
</dbReference>
<feature type="compositionally biased region" description="Basic and acidic residues" evidence="7">
    <location>
        <begin position="757"/>
        <end position="767"/>
    </location>
</feature>
<evidence type="ECO:0000256" key="7">
    <source>
        <dbReference type="SAM" id="MobiDB-lite"/>
    </source>
</evidence>
<feature type="region of interest" description="Disordered" evidence="7">
    <location>
        <begin position="788"/>
        <end position="822"/>
    </location>
</feature>
<dbReference type="PANTHER" id="PTHR33018">
    <property type="entry name" value="OS10G0338966 PROTEIN-RELATED"/>
    <property type="match status" value="1"/>
</dbReference>
<proteinExistence type="inferred from homology"/>
<dbReference type="Gene3D" id="3.30.40.10">
    <property type="entry name" value="Zinc/RING finger domain, C3HC4 (zinc finger)"/>
    <property type="match status" value="1"/>
</dbReference>
<feature type="region of interest" description="Disordered" evidence="7">
    <location>
        <begin position="1263"/>
        <end position="1287"/>
    </location>
</feature>
<dbReference type="InterPro" id="IPR003653">
    <property type="entry name" value="Peptidase_C48_C"/>
</dbReference>
<reference evidence="9 10" key="1">
    <citation type="journal article" date="2020" name="bioRxiv">
        <title>Sequence and annotation of 42 cannabis genomes reveals extensive copy number variation in cannabinoid synthesis and pathogen resistance genes.</title>
        <authorList>
            <person name="Mckernan K.J."/>
            <person name="Helbert Y."/>
            <person name="Kane L.T."/>
            <person name="Ebling H."/>
            <person name="Zhang L."/>
            <person name="Liu B."/>
            <person name="Eaton Z."/>
            <person name="Mclaughlin S."/>
            <person name="Kingan S."/>
            <person name="Baybayan P."/>
            <person name="Concepcion G."/>
            <person name="Jordan M."/>
            <person name="Riva A."/>
            <person name="Barbazuk W."/>
            <person name="Harkins T."/>
        </authorList>
    </citation>
    <scope>NUCLEOTIDE SEQUENCE [LARGE SCALE GENOMIC DNA]</scope>
    <source>
        <strain evidence="10">cv. Jamaican Lion 4</strain>
        <tissue evidence="9">Leaf</tissue>
    </source>
</reference>
<dbReference type="InterPro" id="IPR038765">
    <property type="entry name" value="Papain-like_cys_pep_sf"/>
</dbReference>
<keyword evidence="10" id="KW-1185">Reference proteome</keyword>
<dbReference type="SUPFAM" id="SSF54001">
    <property type="entry name" value="Cysteine proteinases"/>
    <property type="match status" value="1"/>
</dbReference>
<feature type="region of interest" description="Disordered" evidence="7">
    <location>
        <begin position="1494"/>
        <end position="1522"/>
    </location>
</feature>
<name>A0A7J6F4G3_CANSA</name>